<evidence type="ECO:0000256" key="1">
    <source>
        <dbReference type="RuleBase" id="RU003494"/>
    </source>
</evidence>
<dbReference type="Gene3D" id="1.20.1050.10">
    <property type="match status" value="1"/>
</dbReference>
<dbReference type="SFLD" id="SFLDS00019">
    <property type="entry name" value="Glutathione_Transferase_(cytos"/>
    <property type="match status" value="1"/>
</dbReference>
<evidence type="ECO:0000313" key="4">
    <source>
        <dbReference type="EMBL" id="SHF44797.1"/>
    </source>
</evidence>
<dbReference type="InterPro" id="IPR040079">
    <property type="entry name" value="Glutathione_S-Trfase"/>
</dbReference>
<dbReference type="SUPFAM" id="SSF47616">
    <property type="entry name" value="GST C-terminal domain-like"/>
    <property type="match status" value="1"/>
</dbReference>
<dbReference type="SUPFAM" id="SSF52833">
    <property type="entry name" value="Thioredoxin-like"/>
    <property type="match status" value="1"/>
</dbReference>
<dbReference type="PROSITE" id="PS50405">
    <property type="entry name" value="GST_CTER"/>
    <property type="match status" value="1"/>
</dbReference>
<evidence type="ECO:0000259" key="2">
    <source>
        <dbReference type="PROSITE" id="PS50404"/>
    </source>
</evidence>
<dbReference type="RefSeq" id="WP_072857773.1">
    <property type="nucleotide sequence ID" value="NZ_FQUE01000006.1"/>
</dbReference>
<dbReference type="EMBL" id="FQUE01000006">
    <property type="protein sequence ID" value="SHF44797.1"/>
    <property type="molecule type" value="Genomic_DNA"/>
</dbReference>
<evidence type="ECO:0000259" key="3">
    <source>
        <dbReference type="PROSITE" id="PS50405"/>
    </source>
</evidence>
<dbReference type="Proteomes" id="UP000183987">
    <property type="component" value="Unassembled WGS sequence"/>
</dbReference>
<dbReference type="AlphaFoldDB" id="A0A1M5BRA7"/>
<dbReference type="PROSITE" id="PS50404">
    <property type="entry name" value="GST_NTER"/>
    <property type="match status" value="1"/>
</dbReference>
<dbReference type="InterPro" id="IPR036282">
    <property type="entry name" value="Glutathione-S-Trfase_C_sf"/>
</dbReference>
<protein>
    <submittedName>
        <fullName evidence="4">Glutathione S-transferase</fullName>
    </submittedName>
</protein>
<dbReference type="PANTHER" id="PTHR44051:SF8">
    <property type="entry name" value="GLUTATHIONE S-TRANSFERASE GSTA"/>
    <property type="match status" value="1"/>
</dbReference>
<sequence length="227" mass="25805">MVLRLHAHPLSSSCHKVLTALYEAGTEFEQVLVDFGNPESHAAFVALWPVGKMPVLHDVDRDATVAETSIIIEYLDTHYPGLHPLLPADPDAQLQARLWDRIFDLYVHHPMQRLVANHMRPDTEKDIRGAAEDEARIGATYDMIEAHMAGRHWAAAETFSLADCAAAPALFYAGIIVPFGNRPNLTAYFERLLARPSYRRALVEAQPWYQYYPYRDRIPDRFLALKL</sequence>
<dbReference type="GO" id="GO:0016740">
    <property type="term" value="F:transferase activity"/>
    <property type="evidence" value="ECO:0007669"/>
    <property type="project" value="UniProtKB-KW"/>
</dbReference>
<proteinExistence type="inferred from homology"/>
<keyword evidence="5" id="KW-1185">Reference proteome</keyword>
<reference evidence="5" key="1">
    <citation type="submission" date="2016-11" db="EMBL/GenBank/DDBJ databases">
        <authorList>
            <person name="Varghese N."/>
            <person name="Submissions S."/>
        </authorList>
    </citation>
    <scope>NUCLEOTIDE SEQUENCE [LARGE SCALE GENOMIC DNA]</scope>
    <source>
        <strain evidence="5">DSM 29326</strain>
    </source>
</reference>
<comment type="similarity">
    <text evidence="1">Belongs to the GST superfamily.</text>
</comment>
<evidence type="ECO:0000313" key="5">
    <source>
        <dbReference type="Proteomes" id="UP000183987"/>
    </source>
</evidence>
<gene>
    <name evidence="4" type="ORF">SAMN05444339_106127</name>
</gene>
<dbReference type="STRING" id="366533.SAMN05444339_106127"/>
<keyword evidence="4" id="KW-0808">Transferase</keyword>
<dbReference type="InterPro" id="IPR004045">
    <property type="entry name" value="Glutathione_S-Trfase_N"/>
</dbReference>
<dbReference type="InterPro" id="IPR004046">
    <property type="entry name" value="GST_C"/>
</dbReference>
<name>A0A1M5BRA7_LOKAT</name>
<dbReference type="OrthoDB" id="9782992at2"/>
<dbReference type="Pfam" id="PF02798">
    <property type="entry name" value="GST_N"/>
    <property type="match status" value="1"/>
</dbReference>
<accession>A0A1M5BRA7</accession>
<dbReference type="Pfam" id="PF00043">
    <property type="entry name" value="GST_C"/>
    <property type="match status" value="1"/>
</dbReference>
<dbReference type="InterPro" id="IPR010987">
    <property type="entry name" value="Glutathione-S-Trfase_C-like"/>
</dbReference>
<feature type="domain" description="GST C-terminal" evidence="3">
    <location>
        <begin position="89"/>
        <end position="211"/>
    </location>
</feature>
<dbReference type="SFLD" id="SFLDG00358">
    <property type="entry name" value="Main_(cytGST)"/>
    <property type="match status" value="1"/>
</dbReference>
<dbReference type="CDD" id="cd00299">
    <property type="entry name" value="GST_C_family"/>
    <property type="match status" value="1"/>
</dbReference>
<dbReference type="CDD" id="cd00570">
    <property type="entry name" value="GST_N_family"/>
    <property type="match status" value="1"/>
</dbReference>
<dbReference type="Gene3D" id="3.40.30.10">
    <property type="entry name" value="Glutaredoxin"/>
    <property type="match status" value="1"/>
</dbReference>
<organism evidence="4 5">
    <name type="scientific">Loktanella atrilutea</name>
    <dbReference type="NCBI Taxonomy" id="366533"/>
    <lineage>
        <taxon>Bacteria</taxon>
        <taxon>Pseudomonadati</taxon>
        <taxon>Pseudomonadota</taxon>
        <taxon>Alphaproteobacteria</taxon>
        <taxon>Rhodobacterales</taxon>
        <taxon>Roseobacteraceae</taxon>
        <taxon>Loktanella</taxon>
    </lineage>
</organism>
<feature type="domain" description="GST N-terminal" evidence="2">
    <location>
        <begin position="1"/>
        <end position="83"/>
    </location>
</feature>
<dbReference type="PANTHER" id="PTHR44051">
    <property type="entry name" value="GLUTATHIONE S-TRANSFERASE-RELATED"/>
    <property type="match status" value="1"/>
</dbReference>
<dbReference type="InterPro" id="IPR036249">
    <property type="entry name" value="Thioredoxin-like_sf"/>
</dbReference>